<sequence length="45" mass="5231">MVEAQTRMETGKLISLMIMAALIGYGIDRVLQIVTRSFTRWRFVQ</sequence>
<accession>A0A485M4L8</accession>
<dbReference type="EMBL" id="CAADRN010000153">
    <property type="protein sequence ID" value="VFU13932.1"/>
    <property type="molecule type" value="Genomic_DNA"/>
</dbReference>
<gene>
    <name evidence="2" type="primary">TauC</name>
    <name evidence="2" type="ORF">SCFA_2360004</name>
</gene>
<evidence type="ECO:0000256" key="1">
    <source>
        <dbReference type="SAM" id="Phobius"/>
    </source>
</evidence>
<evidence type="ECO:0000313" key="2">
    <source>
        <dbReference type="EMBL" id="VFU13932.1"/>
    </source>
</evidence>
<proteinExistence type="predicted"/>
<keyword evidence="1" id="KW-1133">Transmembrane helix</keyword>
<feature type="transmembrane region" description="Helical" evidence="1">
    <location>
        <begin position="13"/>
        <end position="31"/>
    </location>
</feature>
<organism evidence="2">
    <name type="scientific">anaerobic digester metagenome</name>
    <dbReference type="NCBI Taxonomy" id="1263854"/>
    <lineage>
        <taxon>unclassified sequences</taxon>
        <taxon>metagenomes</taxon>
        <taxon>ecological metagenomes</taxon>
    </lineage>
</organism>
<keyword evidence="1" id="KW-0812">Transmembrane</keyword>
<protein>
    <submittedName>
        <fullName evidence="2">ABC-type nitrate/sulfonate/bicarbonate transport system, periplasmic components</fullName>
    </submittedName>
</protein>
<reference evidence="2" key="1">
    <citation type="submission" date="2019-03" db="EMBL/GenBank/DDBJ databases">
        <authorList>
            <person name="Hao L."/>
        </authorList>
    </citation>
    <scope>NUCLEOTIDE SEQUENCE</scope>
</reference>
<dbReference type="AlphaFoldDB" id="A0A485M4L8"/>
<keyword evidence="1" id="KW-0472">Membrane</keyword>
<name>A0A485M4L8_9ZZZZ</name>